<evidence type="ECO:0000313" key="4">
    <source>
        <dbReference type="Proteomes" id="UP000324298"/>
    </source>
</evidence>
<sequence>MPKIVLQHLIGILLFSAFVILLPQGVGATEEYAKQTGQACAACHIDPGGGGELTMAGKAFAKSLQTKTVTPERGTFVKEFRLAIGYIHFLTAIFWFGTILYVHLILKPAYAASGLPRGELRVGIVSMIVMGVTGSILTYYRISSFDTLFHTRFGILLFIKVCLYLVMVISALFVITIIGPRLKAKRKESSITGMTGELTLEDLAAFDGKDGRPAYFAFEGKVYDATQSKLWKQGIHMGRHNAGNNLTEALSLAPHGSEKVTAMTAVGELIVSGPRKAPMHERVFFFMAHMNLTIVFIIILILSLWRWG</sequence>
<accession>A0A5A9X7Y9</accession>
<keyword evidence="1" id="KW-1133">Transmembrane helix</keyword>
<feature type="transmembrane region" description="Helical" evidence="1">
    <location>
        <begin position="154"/>
        <end position="178"/>
    </location>
</feature>
<evidence type="ECO:0000256" key="1">
    <source>
        <dbReference type="SAM" id="Phobius"/>
    </source>
</evidence>
<proteinExistence type="predicted"/>
<dbReference type="SMART" id="SM01117">
    <property type="entry name" value="Cyt-b5"/>
    <property type="match status" value="1"/>
</dbReference>
<keyword evidence="1" id="KW-0472">Membrane</keyword>
<evidence type="ECO:0000259" key="2">
    <source>
        <dbReference type="SMART" id="SM01117"/>
    </source>
</evidence>
<dbReference type="AlphaFoldDB" id="A0A5A9X7Y9"/>
<gene>
    <name evidence="3" type="ORF">ET418_16410</name>
</gene>
<keyword evidence="4" id="KW-1185">Reference proteome</keyword>
<reference evidence="3 4" key="1">
    <citation type="submission" date="2019-04" db="EMBL/GenBank/DDBJ databases">
        <title>Geobacter ruber sp. nov., ferric-reducing bacteria isolated from paddy soil.</title>
        <authorList>
            <person name="Xu Z."/>
            <person name="Masuda Y."/>
            <person name="Itoh H."/>
            <person name="Senoo K."/>
        </authorList>
    </citation>
    <scope>NUCLEOTIDE SEQUENCE [LARGE SCALE GENOMIC DNA]</scope>
    <source>
        <strain evidence="3 4">Red88</strain>
    </source>
</reference>
<dbReference type="InterPro" id="IPR036400">
    <property type="entry name" value="Cyt_B5-like_heme/steroid_sf"/>
</dbReference>
<name>A0A5A9X7Y9_9BACT</name>
<comment type="caution">
    <text evidence="3">The sequence shown here is derived from an EMBL/GenBank/DDBJ whole genome shotgun (WGS) entry which is preliminary data.</text>
</comment>
<dbReference type="Pfam" id="PF05425">
    <property type="entry name" value="CopD"/>
    <property type="match status" value="1"/>
</dbReference>
<dbReference type="EMBL" id="SRSD01000011">
    <property type="protein sequence ID" value="KAA0888319.1"/>
    <property type="molecule type" value="Genomic_DNA"/>
</dbReference>
<feature type="domain" description="Cytochrome b5 heme-binding" evidence="2">
    <location>
        <begin position="198"/>
        <end position="270"/>
    </location>
</feature>
<feature type="transmembrane region" description="Helical" evidence="1">
    <location>
        <begin position="283"/>
        <end position="305"/>
    </location>
</feature>
<feature type="transmembrane region" description="Helical" evidence="1">
    <location>
        <begin position="118"/>
        <end position="142"/>
    </location>
</feature>
<protein>
    <submittedName>
        <fullName evidence="3">Cytochrome B5</fullName>
    </submittedName>
</protein>
<dbReference type="SUPFAM" id="SSF55856">
    <property type="entry name" value="Cytochrome b5-like heme/steroid binding domain"/>
    <property type="match status" value="1"/>
</dbReference>
<dbReference type="InterPro" id="IPR001199">
    <property type="entry name" value="Cyt_B5-like_heme/steroid-bd"/>
</dbReference>
<feature type="transmembrane region" description="Helical" evidence="1">
    <location>
        <begin position="83"/>
        <end position="106"/>
    </location>
</feature>
<dbReference type="InterPro" id="IPR008457">
    <property type="entry name" value="Cu-R_CopD_dom"/>
</dbReference>
<dbReference type="Gene3D" id="3.10.120.10">
    <property type="entry name" value="Cytochrome b5-like heme/steroid binding domain"/>
    <property type="match status" value="1"/>
</dbReference>
<keyword evidence="1" id="KW-0812">Transmembrane</keyword>
<dbReference type="RefSeq" id="WP_149309447.1">
    <property type="nucleotide sequence ID" value="NZ_SRSD01000011.1"/>
</dbReference>
<dbReference type="GO" id="GO:0016020">
    <property type="term" value="C:membrane"/>
    <property type="evidence" value="ECO:0007669"/>
    <property type="project" value="InterPro"/>
</dbReference>
<dbReference type="Proteomes" id="UP000324298">
    <property type="component" value="Unassembled WGS sequence"/>
</dbReference>
<dbReference type="OrthoDB" id="9785263at2"/>
<organism evidence="3 4">
    <name type="scientific">Oryzomonas rubra</name>
    <dbReference type="NCBI Taxonomy" id="2509454"/>
    <lineage>
        <taxon>Bacteria</taxon>
        <taxon>Pseudomonadati</taxon>
        <taxon>Thermodesulfobacteriota</taxon>
        <taxon>Desulfuromonadia</taxon>
        <taxon>Geobacterales</taxon>
        <taxon>Geobacteraceae</taxon>
        <taxon>Oryzomonas</taxon>
    </lineage>
</organism>
<evidence type="ECO:0000313" key="3">
    <source>
        <dbReference type="EMBL" id="KAA0888319.1"/>
    </source>
</evidence>